<dbReference type="AlphaFoldDB" id="A0AAX2UPE9"/>
<protein>
    <submittedName>
        <fullName evidence="1">Uncharacterized protein</fullName>
    </submittedName>
</protein>
<reference evidence="1" key="2">
    <citation type="journal article" date="2019" name="PLoS ONE">
        <title>Identification and characterization of putative Aeromonas spp. T3SS effectors.</title>
        <authorList>
            <person name="Rangel L.T."/>
            <person name="Marden J."/>
            <person name="Colston S."/>
            <person name="Setubal J.C."/>
            <person name="Graf J."/>
            <person name="Gogarten J.P."/>
        </authorList>
    </citation>
    <scope>NUCLEOTIDE SEQUENCE</scope>
    <source>
        <strain evidence="1">BAQ071013-135</strain>
    </source>
</reference>
<evidence type="ECO:0000313" key="1">
    <source>
        <dbReference type="EMBL" id="TND51962.1"/>
    </source>
</evidence>
<gene>
    <name evidence="1" type="ORF">CF123_17750</name>
</gene>
<accession>A0AAX2UPE9</accession>
<sequence length="269" mass="29337">MTNQTQTTSQLPTTWAAICALKSDLFAEAKQDAANNWDLRVIRSRGAVLVAEDAEGKTLLATGESWDMPKTLKGFKAALETIKGRFPTAARVLICIGCDGAESVRAINDGDYTPWAGEATGLVYEYPQQEQEPAEASVSKAANGELVKLLDDLSSSRNALNERLEQWERLTRSALVGEQWIICTPDALAAYKLVTVKALGNGMSEFSSEFCSLQNAPLYSQKRGKEVLARQQELRADQELVLMHIREAITKRLASIDSVEAAVRAGMAA</sequence>
<proteinExistence type="predicted"/>
<reference evidence="1" key="1">
    <citation type="submission" date="2017-10" db="EMBL/GenBank/DDBJ databases">
        <authorList>
            <person name="Colston S.M."/>
            <person name="Graf J."/>
        </authorList>
    </citation>
    <scope>NUCLEOTIDE SEQUENCE</scope>
    <source>
        <strain evidence="1">BAQ071013-135</strain>
    </source>
</reference>
<dbReference type="Proteomes" id="UP000796104">
    <property type="component" value="Unassembled WGS sequence"/>
</dbReference>
<name>A0AAX2UPE9_AERVE</name>
<dbReference type="RefSeq" id="WP_139495164.1">
    <property type="nucleotide sequence ID" value="NZ_CAWORL010000018.1"/>
</dbReference>
<organism evidence="1 2">
    <name type="scientific">Aeromonas veronii</name>
    <dbReference type="NCBI Taxonomy" id="654"/>
    <lineage>
        <taxon>Bacteria</taxon>
        <taxon>Pseudomonadati</taxon>
        <taxon>Pseudomonadota</taxon>
        <taxon>Gammaproteobacteria</taxon>
        <taxon>Aeromonadales</taxon>
        <taxon>Aeromonadaceae</taxon>
        <taxon>Aeromonas</taxon>
    </lineage>
</organism>
<dbReference type="EMBL" id="PDXJ01000025">
    <property type="protein sequence ID" value="TND51962.1"/>
    <property type="molecule type" value="Genomic_DNA"/>
</dbReference>
<comment type="caution">
    <text evidence="1">The sequence shown here is derived from an EMBL/GenBank/DDBJ whole genome shotgun (WGS) entry which is preliminary data.</text>
</comment>
<evidence type="ECO:0000313" key="2">
    <source>
        <dbReference type="Proteomes" id="UP000796104"/>
    </source>
</evidence>